<evidence type="ECO:0000259" key="4">
    <source>
        <dbReference type="Pfam" id="PF22528"/>
    </source>
</evidence>
<keyword evidence="5" id="KW-0687">Ribonucleoprotein</keyword>
<dbReference type="CDD" id="cd02440">
    <property type="entry name" value="AdoMet_MTases"/>
    <property type="match status" value="1"/>
</dbReference>
<dbReference type="InterPro" id="IPR025799">
    <property type="entry name" value="Arg_MeTrfase"/>
</dbReference>
<reference evidence="5 6" key="1">
    <citation type="journal article" date="2020" name="ISME J.">
        <title>Comparative genomics reveals insights into cyanobacterial evolution and habitat adaptation.</title>
        <authorList>
            <person name="Chen M.Y."/>
            <person name="Teng W.K."/>
            <person name="Zhao L."/>
            <person name="Hu C.X."/>
            <person name="Zhou Y.K."/>
            <person name="Han B.P."/>
            <person name="Song L.R."/>
            <person name="Shu W.S."/>
        </authorList>
    </citation>
    <scope>NUCLEOTIDE SEQUENCE [LARGE SCALE GENOMIC DNA]</scope>
    <source>
        <strain evidence="5 6">FACHB-159</strain>
    </source>
</reference>
<feature type="domain" description="Protein arginine N-methyltransferase" evidence="4">
    <location>
        <begin position="237"/>
        <end position="349"/>
    </location>
</feature>
<dbReference type="PROSITE" id="PS51678">
    <property type="entry name" value="SAM_MT_PRMT"/>
    <property type="match status" value="1"/>
</dbReference>
<dbReference type="Gene3D" id="2.70.160.11">
    <property type="entry name" value="Hnrnp arginine n-methyltransferase1"/>
    <property type="match status" value="1"/>
</dbReference>
<sequence length="359" mass="40285">MTLSVVKKHQKVDLEIETVDTLQLQQQSLIPLALLQQMSEDMEKIFVFDKSKINVGFSQVYRKLIPRWHFAMLNDVERNKAFETAIKHVIRPNCTVLDIGAGSGLLAMMAARHGASCVTSCEMMQPIAHIANQIIALNGFEDQIKIVPKKSDNLVLGLDLAQRADVLITETVDCGLVGEGILPTIRHARQALLTPDATIIPAKAVVKFSLLESSLVHNLNVVSDAANFDVSPFNIFSTAGYFPVRLWIWPHRLLSKPTTAFEFDFRVDPLKSRQKQISVEVEHKGTVHGVVFWFELDLGNGVILSNAVDNEKSHWMQAVQCFEKPMIVEQGELLKLTVRQTDTNIDFQMTKALGNKRKF</sequence>
<dbReference type="Pfam" id="PF06325">
    <property type="entry name" value="PrmA"/>
    <property type="match status" value="1"/>
</dbReference>
<dbReference type="Gene3D" id="3.40.50.150">
    <property type="entry name" value="Vaccinia Virus protein VP39"/>
    <property type="match status" value="1"/>
</dbReference>
<dbReference type="InterPro" id="IPR029063">
    <property type="entry name" value="SAM-dependent_MTases_sf"/>
</dbReference>
<keyword evidence="2" id="KW-0808">Transferase</keyword>
<dbReference type="EMBL" id="JACJTU010000068">
    <property type="protein sequence ID" value="MBD2739081.1"/>
    <property type="molecule type" value="Genomic_DNA"/>
</dbReference>
<keyword evidence="5" id="KW-0689">Ribosomal protein</keyword>
<evidence type="ECO:0000256" key="2">
    <source>
        <dbReference type="ARBA" id="ARBA00022679"/>
    </source>
</evidence>
<comment type="caution">
    <text evidence="5">The sequence shown here is derived from an EMBL/GenBank/DDBJ whole genome shotgun (WGS) entry which is preliminary data.</text>
</comment>
<evidence type="ECO:0000256" key="1">
    <source>
        <dbReference type="ARBA" id="ARBA00022603"/>
    </source>
</evidence>
<dbReference type="PANTHER" id="PTHR11006:SF4">
    <property type="entry name" value="PROTEIN ARGININE N-METHYLTRANSFERASE 7"/>
    <property type="match status" value="1"/>
</dbReference>
<dbReference type="GO" id="GO:0005840">
    <property type="term" value="C:ribosome"/>
    <property type="evidence" value="ECO:0007669"/>
    <property type="project" value="UniProtKB-KW"/>
</dbReference>
<dbReference type="SUPFAM" id="SSF53335">
    <property type="entry name" value="S-adenosyl-L-methionine-dependent methyltransferases"/>
    <property type="match status" value="1"/>
</dbReference>
<name>A0ABR8KK05_9NOSO</name>
<keyword evidence="3" id="KW-0949">S-adenosyl-L-methionine</keyword>
<evidence type="ECO:0000313" key="5">
    <source>
        <dbReference type="EMBL" id="MBD2739081.1"/>
    </source>
</evidence>
<dbReference type="GO" id="GO:0032259">
    <property type="term" value="P:methylation"/>
    <property type="evidence" value="ECO:0007669"/>
    <property type="project" value="UniProtKB-KW"/>
</dbReference>
<keyword evidence="1 5" id="KW-0489">Methyltransferase</keyword>
<protein>
    <submittedName>
        <fullName evidence="5">50S ribosomal protein L11 methyltransferase</fullName>
    </submittedName>
</protein>
<dbReference type="PANTHER" id="PTHR11006">
    <property type="entry name" value="PROTEIN ARGININE N-METHYLTRANSFERASE"/>
    <property type="match status" value="1"/>
</dbReference>
<organism evidence="5 6">
    <name type="scientific">Nostoc paludosum FACHB-159</name>
    <dbReference type="NCBI Taxonomy" id="2692908"/>
    <lineage>
        <taxon>Bacteria</taxon>
        <taxon>Bacillati</taxon>
        <taxon>Cyanobacteriota</taxon>
        <taxon>Cyanophyceae</taxon>
        <taxon>Nostocales</taxon>
        <taxon>Nostocaceae</taxon>
        <taxon>Nostoc</taxon>
    </lineage>
</organism>
<dbReference type="Pfam" id="PF22528">
    <property type="entry name" value="PRMT_C"/>
    <property type="match status" value="1"/>
</dbReference>
<evidence type="ECO:0000313" key="6">
    <source>
        <dbReference type="Proteomes" id="UP000637383"/>
    </source>
</evidence>
<proteinExistence type="predicted"/>
<gene>
    <name evidence="5" type="ORF">H6H03_35330</name>
</gene>
<dbReference type="InterPro" id="IPR055135">
    <property type="entry name" value="PRMT_dom"/>
</dbReference>
<dbReference type="RefSeq" id="WP_190959590.1">
    <property type="nucleotide sequence ID" value="NZ_JACJTU010000068.1"/>
</dbReference>
<keyword evidence="6" id="KW-1185">Reference proteome</keyword>
<evidence type="ECO:0000256" key="3">
    <source>
        <dbReference type="ARBA" id="ARBA00022691"/>
    </source>
</evidence>
<dbReference type="Proteomes" id="UP000637383">
    <property type="component" value="Unassembled WGS sequence"/>
</dbReference>
<accession>A0ABR8KK05</accession>
<dbReference type="GO" id="GO:0008168">
    <property type="term" value="F:methyltransferase activity"/>
    <property type="evidence" value="ECO:0007669"/>
    <property type="project" value="UniProtKB-KW"/>
</dbReference>